<evidence type="ECO:0000313" key="1">
    <source>
        <dbReference type="EMBL" id="AZQ70162.1"/>
    </source>
</evidence>
<dbReference type="OrthoDB" id="4321441at2"/>
<name>A0A3Q9FT95_STRLT</name>
<dbReference type="AlphaFoldDB" id="A0A3Q9FT95"/>
<dbReference type="RefSeq" id="WP_126912727.1">
    <property type="nucleotide sequence ID" value="NZ_CP034587.1"/>
</dbReference>
<gene>
    <name evidence="1" type="ORF">EKH77_02085</name>
</gene>
<evidence type="ECO:0000313" key="2">
    <source>
        <dbReference type="Proteomes" id="UP000267900"/>
    </source>
</evidence>
<accession>A0A3Q9FT95</accession>
<organism evidence="1 2">
    <name type="scientific">Streptomyces luteoverticillatus</name>
    <name type="common">Streptoverticillium luteoverticillatus</name>
    <dbReference type="NCBI Taxonomy" id="66425"/>
    <lineage>
        <taxon>Bacteria</taxon>
        <taxon>Bacillati</taxon>
        <taxon>Actinomycetota</taxon>
        <taxon>Actinomycetes</taxon>
        <taxon>Kitasatosporales</taxon>
        <taxon>Streptomycetaceae</taxon>
        <taxon>Streptomyces</taxon>
    </lineage>
</organism>
<protein>
    <submittedName>
        <fullName evidence="1">Uncharacterized protein</fullName>
    </submittedName>
</protein>
<dbReference type="Proteomes" id="UP000267900">
    <property type="component" value="Chromosome"/>
</dbReference>
<proteinExistence type="predicted"/>
<dbReference type="EMBL" id="CP034587">
    <property type="protein sequence ID" value="AZQ70162.1"/>
    <property type="molecule type" value="Genomic_DNA"/>
</dbReference>
<sequence length="234" mass="26026">MIGSLDHALAKARLEPRPYTIADTDQAEARLRARLAERMWHGALYFDDQMEPARAAAVRSAERNSLPHRAFRRRLRSLCETVVAQDLHKLGAFLAHRMLEPDGALVLGCVLQLADREDSARFWWQFAAGADAAGAACCLYLHHMAFGERREAELWRRQAGLEALIPQTPEDIDRGDLNAALQMLDSLRDGERFSPAASAVIAYVPDALGFVEEVDLPLPQPDFPERIGELTATA</sequence>
<reference evidence="1 2" key="1">
    <citation type="submission" date="2018-12" db="EMBL/GenBank/DDBJ databases">
        <title>The whole draft genome of Streptomyce luteoverticillatus CGMCC 15060.</title>
        <authorList>
            <person name="Feng Z."/>
            <person name="Chen G."/>
            <person name="Zhang J."/>
            <person name="Zhu H."/>
            <person name="Yu X."/>
            <person name="Zhang W."/>
            <person name="Zhang X."/>
        </authorList>
    </citation>
    <scope>NUCLEOTIDE SEQUENCE [LARGE SCALE GENOMIC DNA]</scope>
    <source>
        <strain evidence="1 2">CGMCC 15060</strain>
    </source>
</reference>
<keyword evidence="2" id="KW-1185">Reference proteome</keyword>